<reference evidence="4" key="1">
    <citation type="submission" date="2024-07" db="EMBL/GenBank/DDBJ databases">
        <authorList>
            <person name="Yu S.T."/>
        </authorList>
    </citation>
    <scope>NUCLEOTIDE SEQUENCE</scope>
    <source>
        <strain evidence="4">R08</strain>
    </source>
</reference>
<dbReference type="PANTHER" id="PTHR45527:SF1">
    <property type="entry name" value="FATTY ACID SYNTHASE"/>
    <property type="match status" value="1"/>
</dbReference>
<evidence type="ECO:0000313" key="4">
    <source>
        <dbReference type="EMBL" id="XDQ06346.1"/>
    </source>
</evidence>
<dbReference type="InterPro" id="IPR025110">
    <property type="entry name" value="AMP-bd_C"/>
</dbReference>
<dbReference type="GO" id="GO:0044550">
    <property type="term" value="P:secondary metabolite biosynthetic process"/>
    <property type="evidence" value="ECO:0007669"/>
    <property type="project" value="TreeGrafter"/>
</dbReference>
<dbReference type="PROSITE" id="PS00455">
    <property type="entry name" value="AMP_BINDING"/>
    <property type="match status" value="1"/>
</dbReference>
<dbReference type="SUPFAM" id="SSF56801">
    <property type="entry name" value="Acetyl-CoA synthetase-like"/>
    <property type="match status" value="1"/>
</dbReference>
<name>A0AB39MIW7_9ACTN</name>
<dbReference type="EMBL" id="CP163431">
    <property type="protein sequence ID" value="XDQ06346.1"/>
    <property type="molecule type" value="Genomic_DNA"/>
</dbReference>
<dbReference type="InterPro" id="IPR045851">
    <property type="entry name" value="AMP-bd_C_sf"/>
</dbReference>
<sequence length="509" mass="55179">MYFLFRDQAARHGTRPAVRDEQRTLSYAELADRAEALAGSLRERFGDDDVRIGLYCGRTVDLVIAVLGVSAAGYTYVPLDPAYPESRLDFMAKDSALAAIVSDRVLSGALAGIDVLRIDGDDQGAAAPPREELPEPSPDSTAYIIYTSGSTGRPKGVAVRRRSVAALVRGVLDQYDFGAEDVWTLLHSYCFDVSVWEMWGALASGATLVVVPSEVVRSPRATIDLMTRHRVTVMSVVPTVFRYLAAHVRTSGHWPSTLRRVVFGGEAVDAADVRIWRATAGKHCEFMNTYGITETTIYVSTRTFTDAELDAAGDERGFAAELGRPIPGWEVAVLDDAGVPVAVGETGEIWVAGIGVAEGYVNRPDLTAERFRMLDVGGGPSRLFYRSGDLAVRAAEETYHIVGRADLQVKINGFRIEPGEVEVALRGIPGVLDAIVTAGTSRRGEPMLTAHYTSESGLSPERLRELFAAEVPAHLVPGAFVRMTDLPRTASGKSDRRALSEELTESRFA</sequence>
<feature type="region of interest" description="Disordered" evidence="1">
    <location>
        <begin position="490"/>
        <end position="509"/>
    </location>
</feature>
<dbReference type="PANTHER" id="PTHR45527">
    <property type="entry name" value="NONRIBOSOMAL PEPTIDE SYNTHETASE"/>
    <property type="match status" value="1"/>
</dbReference>
<proteinExistence type="predicted"/>
<dbReference type="InterPro" id="IPR010071">
    <property type="entry name" value="AA_adenyl_dom"/>
</dbReference>
<dbReference type="InterPro" id="IPR000873">
    <property type="entry name" value="AMP-dep_synth/lig_dom"/>
</dbReference>
<feature type="domain" description="AMP-dependent synthetase/ligase" evidence="2">
    <location>
        <begin position="5"/>
        <end position="360"/>
    </location>
</feature>
<dbReference type="GO" id="GO:0043041">
    <property type="term" value="P:amino acid activation for nonribosomal peptide biosynthetic process"/>
    <property type="evidence" value="ECO:0007669"/>
    <property type="project" value="TreeGrafter"/>
</dbReference>
<feature type="compositionally biased region" description="Basic and acidic residues" evidence="1">
    <location>
        <begin position="493"/>
        <end position="509"/>
    </location>
</feature>
<dbReference type="AlphaFoldDB" id="A0AB39MIW7"/>
<organism evidence="4">
    <name type="scientific">Streptomyces sp. R08</name>
    <dbReference type="NCBI Taxonomy" id="3238624"/>
    <lineage>
        <taxon>Bacteria</taxon>
        <taxon>Bacillati</taxon>
        <taxon>Actinomycetota</taxon>
        <taxon>Actinomycetes</taxon>
        <taxon>Kitasatosporales</taxon>
        <taxon>Streptomycetaceae</taxon>
        <taxon>Streptomyces</taxon>
    </lineage>
</organism>
<dbReference type="Pfam" id="PF13193">
    <property type="entry name" value="AMP-binding_C"/>
    <property type="match status" value="1"/>
</dbReference>
<gene>
    <name evidence="4" type="ORF">AB5J58_42005</name>
</gene>
<feature type="domain" description="AMP-binding enzyme C-terminal" evidence="3">
    <location>
        <begin position="420"/>
        <end position="493"/>
    </location>
</feature>
<evidence type="ECO:0000256" key="1">
    <source>
        <dbReference type="SAM" id="MobiDB-lite"/>
    </source>
</evidence>
<dbReference type="GO" id="GO:0031177">
    <property type="term" value="F:phosphopantetheine binding"/>
    <property type="evidence" value="ECO:0007669"/>
    <property type="project" value="TreeGrafter"/>
</dbReference>
<protein>
    <submittedName>
        <fullName evidence="4">Amino acid adenylation domain-containing protein</fullName>
    </submittedName>
</protein>
<dbReference type="NCBIfam" id="TIGR01733">
    <property type="entry name" value="AA-adenyl-dom"/>
    <property type="match status" value="1"/>
</dbReference>
<evidence type="ECO:0000259" key="3">
    <source>
        <dbReference type="Pfam" id="PF13193"/>
    </source>
</evidence>
<dbReference type="InterPro" id="IPR020845">
    <property type="entry name" value="AMP-binding_CS"/>
</dbReference>
<dbReference type="InterPro" id="IPR042099">
    <property type="entry name" value="ANL_N_sf"/>
</dbReference>
<evidence type="ECO:0000259" key="2">
    <source>
        <dbReference type="Pfam" id="PF00501"/>
    </source>
</evidence>
<dbReference type="InterPro" id="IPR020459">
    <property type="entry name" value="AMP-binding"/>
</dbReference>
<dbReference type="Gene3D" id="3.40.50.12780">
    <property type="entry name" value="N-terminal domain of ligase-like"/>
    <property type="match status" value="1"/>
</dbReference>
<dbReference type="GO" id="GO:0005829">
    <property type="term" value="C:cytosol"/>
    <property type="evidence" value="ECO:0007669"/>
    <property type="project" value="TreeGrafter"/>
</dbReference>
<dbReference type="Gene3D" id="3.30.300.30">
    <property type="match status" value="1"/>
</dbReference>
<dbReference type="PRINTS" id="PR00154">
    <property type="entry name" value="AMPBINDING"/>
</dbReference>
<dbReference type="RefSeq" id="WP_369191318.1">
    <property type="nucleotide sequence ID" value="NZ_CP163431.1"/>
</dbReference>
<accession>A0AB39MIW7</accession>
<dbReference type="Pfam" id="PF00501">
    <property type="entry name" value="AMP-binding"/>
    <property type="match status" value="1"/>
</dbReference>